<keyword evidence="12" id="KW-1185">Reference proteome</keyword>
<comment type="caution">
    <text evidence="10">The sequence shown here is derived from an EMBL/GenBank/DDBJ whole genome shotgun (WGS) entry which is preliminary data.</text>
</comment>
<dbReference type="EMBL" id="JAHLUN010000002">
    <property type="protein sequence ID" value="KAG7768084.1"/>
    <property type="molecule type" value="Genomic_DNA"/>
</dbReference>
<dbReference type="SUPFAM" id="SSF64268">
    <property type="entry name" value="PX domain"/>
    <property type="match status" value="1"/>
</dbReference>
<accession>A0AAN6I1W5</accession>
<evidence type="ECO:0000259" key="9">
    <source>
        <dbReference type="PROSITE" id="PS50195"/>
    </source>
</evidence>
<feature type="domain" description="PX" evidence="9">
    <location>
        <begin position="62"/>
        <end position="181"/>
    </location>
</feature>
<dbReference type="GO" id="GO:0005829">
    <property type="term" value="C:cytosol"/>
    <property type="evidence" value="ECO:0007669"/>
    <property type="project" value="GOC"/>
</dbReference>
<dbReference type="GO" id="GO:0010008">
    <property type="term" value="C:endosome membrane"/>
    <property type="evidence" value="ECO:0007669"/>
    <property type="project" value="UniProtKB-SubCell"/>
</dbReference>
<reference evidence="10 12" key="1">
    <citation type="journal article" date="2021" name="G3 (Bethesda)">
        <title>Genomic diversity, chromosomal rearrangements, and interspecies hybridization in the ogataea polymorpha species complex.</title>
        <authorList>
            <person name="Hanson S.J."/>
            <person name="Cinneide E.O."/>
            <person name="Salzberg L.I."/>
            <person name="Wolfe K.H."/>
            <person name="McGowan J."/>
            <person name="Fitzpatrick D.A."/>
            <person name="Matlin K."/>
        </authorList>
    </citation>
    <scope>NUCLEOTIDE SEQUENCE</scope>
    <source>
        <strain evidence="11">81-436-3</strain>
        <strain evidence="10">83-405-1</strain>
    </source>
</reference>
<keyword evidence="6" id="KW-0446">Lipid-binding</keyword>
<evidence type="ECO:0000313" key="13">
    <source>
        <dbReference type="Proteomes" id="UP000738402"/>
    </source>
</evidence>
<dbReference type="Proteomes" id="UP000738402">
    <property type="component" value="Unassembled WGS sequence"/>
</dbReference>
<feature type="compositionally biased region" description="Basic and acidic residues" evidence="8">
    <location>
        <begin position="420"/>
        <end position="429"/>
    </location>
</feature>
<organism evidence="10 13">
    <name type="scientific">Ogataea haglerorum</name>
    <dbReference type="NCBI Taxonomy" id="1937702"/>
    <lineage>
        <taxon>Eukaryota</taxon>
        <taxon>Fungi</taxon>
        <taxon>Dikarya</taxon>
        <taxon>Ascomycota</taxon>
        <taxon>Saccharomycotina</taxon>
        <taxon>Pichiomycetes</taxon>
        <taxon>Pichiales</taxon>
        <taxon>Pichiaceae</taxon>
        <taxon>Ogataea</taxon>
    </lineage>
</organism>
<dbReference type="GO" id="GO:0015031">
    <property type="term" value="P:protein transport"/>
    <property type="evidence" value="ECO:0007669"/>
    <property type="project" value="UniProtKB-KW"/>
</dbReference>
<dbReference type="PANTHER" id="PTHR46979">
    <property type="entry name" value="SORTING NEXIN-41"/>
    <property type="match status" value="1"/>
</dbReference>
<dbReference type="EMBL" id="JAHLUH010000004">
    <property type="protein sequence ID" value="KAG7728489.1"/>
    <property type="molecule type" value="Genomic_DNA"/>
</dbReference>
<name>A0AAN6I1W5_9ASCO</name>
<dbReference type="InterPro" id="IPR036871">
    <property type="entry name" value="PX_dom_sf"/>
</dbReference>
<dbReference type="Pfam" id="PF00787">
    <property type="entry name" value="PX"/>
    <property type="match status" value="1"/>
</dbReference>
<dbReference type="GO" id="GO:0035091">
    <property type="term" value="F:phosphatidylinositol binding"/>
    <property type="evidence" value="ECO:0007669"/>
    <property type="project" value="InterPro"/>
</dbReference>
<gene>
    <name evidence="10" type="ORF">KL933_001722</name>
    <name evidence="11" type="ORF">KL946_000902</name>
</gene>
<evidence type="ECO:0000313" key="10">
    <source>
        <dbReference type="EMBL" id="KAG7728489.1"/>
    </source>
</evidence>
<sequence length="554" mass="63580">MDYDEFSNDNNPFAGSNHFYSNGISTTTEHVEPQDSNTSGASLGVQSVDSQPLVSHISAQTSDNTNVVITNYEVLRDFKNITTVYYKIEYMSNSVLRRYTDFVFLRSHLTKLFQAKVIPPIPEKHSLGRLIKNPFTYKSDTKIIYRRIRLLQYFLTELISDPEIRQAEVLVRFLEPSQRNWHQVVKSGHVASLSSKSVLLTSPRNPTIPNPYLVYLPIPPLGLATKYNSSLNSRIFVPLEKKTKLLLQRVQGLEQICKKLIKDFEKNRLAMVELGGFFNIFSILEDQQKYIEEFGNKIDLTFLNIEILTKSITVKIYEPLIILRLTLVAILRLLHYRKLKELQLSHLQEIIVKKQIRLKSLIERVTSEFKLYQVLHDNSVDSPSLNRAINELKMKKQKRKQLDESSLIIINEQLHKDNDDESFIRDHDNNSTLDKSNQGNWKTAIAGTSSSASSNKIHARSPSSHKSVSKLTPEELGSEISTARLELSEKLTPCFTNLMLDVKFISIEVEKNVNSQLAKVIQKLYDIMNDWQSVVFIEFAHSCLKIWGNDTCLS</sequence>
<protein>
    <recommendedName>
        <fullName evidence="9">PX domain-containing protein</fullName>
    </recommendedName>
</protein>
<evidence type="ECO:0000256" key="3">
    <source>
        <dbReference type="ARBA" id="ARBA00022448"/>
    </source>
</evidence>
<evidence type="ECO:0000256" key="8">
    <source>
        <dbReference type="SAM" id="MobiDB-lite"/>
    </source>
</evidence>
<feature type="compositionally biased region" description="Polar residues" evidence="8">
    <location>
        <begin position="430"/>
        <end position="441"/>
    </location>
</feature>
<feature type="compositionally biased region" description="Polar residues" evidence="8">
    <location>
        <begin position="461"/>
        <end position="470"/>
    </location>
</feature>
<evidence type="ECO:0000256" key="6">
    <source>
        <dbReference type="ARBA" id="ARBA00023121"/>
    </source>
</evidence>
<dbReference type="CDD" id="cd06867">
    <property type="entry name" value="PX_SNX41_42"/>
    <property type="match status" value="1"/>
</dbReference>
<dbReference type="AlphaFoldDB" id="A0AAN6I1W5"/>
<dbReference type="Proteomes" id="UP000697297">
    <property type="component" value="Unassembled WGS sequence"/>
</dbReference>
<dbReference type="GO" id="GO:0042147">
    <property type="term" value="P:retrograde transport, endosome to Golgi"/>
    <property type="evidence" value="ECO:0007669"/>
    <property type="project" value="InterPro"/>
</dbReference>
<feature type="region of interest" description="Disordered" evidence="8">
    <location>
        <begin position="420"/>
        <end position="473"/>
    </location>
</feature>
<dbReference type="InterPro" id="IPR051079">
    <property type="entry name" value="Sorting_Nexin_Autophagy"/>
</dbReference>
<evidence type="ECO:0000256" key="5">
    <source>
        <dbReference type="ARBA" id="ARBA00022927"/>
    </source>
</evidence>
<evidence type="ECO:0000256" key="7">
    <source>
        <dbReference type="ARBA" id="ARBA00023136"/>
    </source>
</evidence>
<evidence type="ECO:0000256" key="4">
    <source>
        <dbReference type="ARBA" id="ARBA00022753"/>
    </source>
</evidence>
<evidence type="ECO:0000256" key="2">
    <source>
        <dbReference type="ARBA" id="ARBA00010883"/>
    </source>
</evidence>
<evidence type="ECO:0000313" key="11">
    <source>
        <dbReference type="EMBL" id="KAG7768084.1"/>
    </source>
</evidence>
<keyword evidence="3" id="KW-0813">Transport</keyword>
<dbReference type="InterPro" id="IPR044106">
    <property type="entry name" value="PX_Snx41/Atg20"/>
</dbReference>
<evidence type="ECO:0000256" key="1">
    <source>
        <dbReference type="ARBA" id="ARBA00004481"/>
    </source>
</evidence>
<dbReference type="InterPro" id="IPR001683">
    <property type="entry name" value="PX_dom"/>
</dbReference>
<keyword evidence="5" id="KW-0653">Protein transport</keyword>
<dbReference type="PANTHER" id="PTHR46979:SF2">
    <property type="entry name" value="SORTING NEXIN-41"/>
    <property type="match status" value="1"/>
</dbReference>
<keyword evidence="4" id="KW-0967">Endosome</keyword>
<proteinExistence type="inferred from homology"/>
<comment type="similarity">
    <text evidence="2">Belongs to the sorting nexin family.</text>
</comment>
<dbReference type="Gene3D" id="3.30.1520.10">
    <property type="entry name" value="Phox-like domain"/>
    <property type="match status" value="1"/>
</dbReference>
<keyword evidence="7" id="KW-0472">Membrane</keyword>
<dbReference type="SMART" id="SM00312">
    <property type="entry name" value="PX"/>
    <property type="match status" value="1"/>
</dbReference>
<dbReference type="PROSITE" id="PS50195">
    <property type="entry name" value="PX"/>
    <property type="match status" value="1"/>
</dbReference>
<comment type="subcellular location">
    <subcellularLocation>
        <location evidence="1">Endosome membrane</location>
        <topology evidence="1">Peripheral membrane protein</topology>
    </subcellularLocation>
</comment>
<evidence type="ECO:0000313" key="12">
    <source>
        <dbReference type="Proteomes" id="UP000697297"/>
    </source>
</evidence>